<evidence type="ECO:0000256" key="1">
    <source>
        <dbReference type="ARBA" id="ARBA00005466"/>
    </source>
</evidence>
<protein>
    <recommendedName>
        <fullName evidence="5">FAD-binding PCMH-type domain-containing protein</fullName>
    </recommendedName>
</protein>
<dbReference type="PROSITE" id="PS51387">
    <property type="entry name" value="FAD_PCMH"/>
    <property type="match status" value="1"/>
</dbReference>
<evidence type="ECO:0000259" key="5">
    <source>
        <dbReference type="PROSITE" id="PS51387"/>
    </source>
</evidence>
<dbReference type="PANTHER" id="PTHR13878:SF91">
    <property type="entry name" value="FAD BINDING DOMAIN PROTEIN (AFU_ORTHOLOGUE AFUA_6G12070)-RELATED"/>
    <property type="match status" value="1"/>
</dbReference>
<dbReference type="InterPro" id="IPR012951">
    <property type="entry name" value="BBE"/>
</dbReference>
<dbReference type="Proteomes" id="UP001175000">
    <property type="component" value="Unassembled WGS sequence"/>
</dbReference>
<dbReference type="Gene3D" id="3.30.465.10">
    <property type="match status" value="1"/>
</dbReference>
<proteinExistence type="inferred from homology"/>
<organism evidence="6 7">
    <name type="scientific">Immersiella caudata</name>
    <dbReference type="NCBI Taxonomy" id="314043"/>
    <lineage>
        <taxon>Eukaryota</taxon>
        <taxon>Fungi</taxon>
        <taxon>Dikarya</taxon>
        <taxon>Ascomycota</taxon>
        <taxon>Pezizomycotina</taxon>
        <taxon>Sordariomycetes</taxon>
        <taxon>Sordariomycetidae</taxon>
        <taxon>Sordariales</taxon>
        <taxon>Lasiosphaeriaceae</taxon>
        <taxon>Immersiella</taxon>
    </lineage>
</organism>
<evidence type="ECO:0000256" key="3">
    <source>
        <dbReference type="SAM" id="MobiDB-lite"/>
    </source>
</evidence>
<evidence type="ECO:0000256" key="2">
    <source>
        <dbReference type="ARBA" id="ARBA00023002"/>
    </source>
</evidence>
<keyword evidence="4" id="KW-0732">Signal</keyword>
<dbReference type="EMBL" id="JAULSU010000008">
    <property type="protein sequence ID" value="KAK0609456.1"/>
    <property type="molecule type" value="Genomic_DNA"/>
</dbReference>
<dbReference type="InterPro" id="IPR036318">
    <property type="entry name" value="FAD-bd_PCMH-like_sf"/>
</dbReference>
<reference evidence="6" key="1">
    <citation type="submission" date="2023-06" db="EMBL/GenBank/DDBJ databases">
        <title>Genome-scale phylogeny and comparative genomics of the fungal order Sordariales.</title>
        <authorList>
            <consortium name="Lawrence Berkeley National Laboratory"/>
            <person name="Hensen N."/>
            <person name="Bonometti L."/>
            <person name="Westerberg I."/>
            <person name="Brannstrom I.O."/>
            <person name="Guillou S."/>
            <person name="Cros-Aarteil S."/>
            <person name="Calhoun S."/>
            <person name="Haridas S."/>
            <person name="Kuo A."/>
            <person name="Mondo S."/>
            <person name="Pangilinan J."/>
            <person name="Riley R."/>
            <person name="Labutti K."/>
            <person name="Andreopoulos B."/>
            <person name="Lipzen A."/>
            <person name="Chen C."/>
            <person name="Yanf M."/>
            <person name="Daum C."/>
            <person name="Ng V."/>
            <person name="Clum A."/>
            <person name="Steindorff A."/>
            <person name="Ohm R."/>
            <person name="Martin F."/>
            <person name="Silar P."/>
            <person name="Natvig D."/>
            <person name="Lalanne C."/>
            <person name="Gautier V."/>
            <person name="Ament-Velasquez S.L."/>
            <person name="Kruys A."/>
            <person name="Hutchinson M.I."/>
            <person name="Powell A.J."/>
            <person name="Barry K."/>
            <person name="Miller A.N."/>
            <person name="Grigoriev I.V."/>
            <person name="Debuchy R."/>
            <person name="Gladieux P."/>
            <person name="Thoren M.H."/>
            <person name="Johannesson H."/>
        </authorList>
    </citation>
    <scope>NUCLEOTIDE SEQUENCE</scope>
    <source>
        <strain evidence="6">CBS 606.72</strain>
    </source>
</reference>
<dbReference type="PANTHER" id="PTHR13878">
    <property type="entry name" value="GULONOLACTONE OXIDASE"/>
    <property type="match status" value="1"/>
</dbReference>
<evidence type="ECO:0000313" key="7">
    <source>
        <dbReference type="Proteomes" id="UP001175000"/>
    </source>
</evidence>
<dbReference type="InterPro" id="IPR016166">
    <property type="entry name" value="FAD-bd_PCMH"/>
</dbReference>
<feature type="region of interest" description="Disordered" evidence="3">
    <location>
        <begin position="474"/>
        <end position="517"/>
    </location>
</feature>
<comment type="caution">
    <text evidence="6">The sequence shown here is derived from an EMBL/GenBank/DDBJ whole genome shotgun (WGS) entry which is preliminary data.</text>
</comment>
<accession>A0AA39TLG9</accession>
<dbReference type="SUPFAM" id="SSF56176">
    <property type="entry name" value="FAD-binding/transporter-associated domain-like"/>
    <property type="match status" value="1"/>
</dbReference>
<keyword evidence="7" id="KW-1185">Reference proteome</keyword>
<feature type="chain" id="PRO_5041315227" description="FAD-binding PCMH-type domain-containing protein" evidence="4">
    <location>
        <begin position="20"/>
        <end position="703"/>
    </location>
</feature>
<gene>
    <name evidence="6" type="ORF">B0T14DRAFT_572149</name>
</gene>
<feature type="domain" description="FAD-binding PCMH-type" evidence="5">
    <location>
        <begin position="147"/>
        <end position="327"/>
    </location>
</feature>
<keyword evidence="2" id="KW-0560">Oxidoreductase</keyword>
<dbReference type="GO" id="GO:0016491">
    <property type="term" value="F:oxidoreductase activity"/>
    <property type="evidence" value="ECO:0007669"/>
    <property type="project" value="UniProtKB-KW"/>
</dbReference>
<dbReference type="InterPro" id="IPR006094">
    <property type="entry name" value="Oxid_FAD_bind_N"/>
</dbReference>
<evidence type="ECO:0000313" key="6">
    <source>
        <dbReference type="EMBL" id="KAK0609456.1"/>
    </source>
</evidence>
<sequence length="703" mass="75694">MKRSAIVLGFALQLSSVAAQTANFPYEESQLQWRDTLGNPFIRPGNASQLPDEASRPLCKAWPGSQDWPTQDEWRQFNISLDGALLRPEPPAFACHEGPRYNADQCRWLVREAGRTSFWIDNPLAILTPWPQGNTCPATLDKKGTCTRGGSPEYVVRVATVKHVQAAVNFARNKNIRVVIKNTGHDFGGRSTGAGSLSIWTHNLKFFEFVPNYEGPGYTGLAVRVGAGIQASELRNLASTYNITVAAPGGGTVGVAGGWIASGGHGALTSKIGLGSDQVLSINVVTADGQVLTASPEMNHDLWWALRGGGPSTYGVVTSVVMKAYPTIRTTSISVAFSVNPNATQAASLRGPFRGSSPSPFPTAPITAPFPNATSTFPFPNTTAPRNVTVPPRGNSNPTLTDVQAFWHGVRLTYRYCTKVQAVGGYCYSYIYPLGNSSFRFTHSFTIPDLSPANASLLMAPLYTTLALGGINLTQPRLPTQPQRGPSPSGARPPFPIPTGTRPSPNPTPVRESGAASLSSTRYRSRLIPQSIFDSDPLYEALFSAIISGVAEGGYTFHGIAYTPTLSIAGPLGVDSAVNPAWRRSALHASFMDNIPDNLTPLEARLRDARGRRYADALSLKGVEGGGEIGAYMNEGDPTEVEWQASFYGMEKYGRLLRAKRVRDPWGVFWAPTTPGSEEWEVKTLDGYPGSQNGRLCRTGRGV</sequence>
<dbReference type="InterPro" id="IPR016169">
    <property type="entry name" value="FAD-bd_PCMH_sub2"/>
</dbReference>
<dbReference type="GO" id="GO:0071949">
    <property type="term" value="F:FAD binding"/>
    <property type="evidence" value="ECO:0007669"/>
    <property type="project" value="InterPro"/>
</dbReference>
<feature type="signal peptide" evidence="4">
    <location>
        <begin position="1"/>
        <end position="19"/>
    </location>
</feature>
<evidence type="ECO:0000256" key="4">
    <source>
        <dbReference type="SAM" id="SignalP"/>
    </source>
</evidence>
<dbReference type="InterPro" id="IPR050432">
    <property type="entry name" value="FAD-linked_Oxidoreductases_BP"/>
</dbReference>
<name>A0AA39TLG9_9PEZI</name>
<dbReference type="Pfam" id="PF01565">
    <property type="entry name" value="FAD_binding_4"/>
    <property type="match status" value="1"/>
</dbReference>
<comment type="similarity">
    <text evidence="1">Belongs to the oxygen-dependent FAD-linked oxidoreductase family.</text>
</comment>
<dbReference type="AlphaFoldDB" id="A0AA39TLG9"/>
<dbReference type="Pfam" id="PF08031">
    <property type="entry name" value="BBE"/>
    <property type="match status" value="1"/>
</dbReference>
<feature type="compositionally biased region" description="Polar residues" evidence="3">
    <location>
        <begin position="474"/>
        <end position="486"/>
    </location>
</feature>